<protein>
    <submittedName>
        <fullName evidence="1">Uncharacterized protein</fullName>
    </submittedName>
</protein>
<organism evidence="1 2">
    <name type="scientific">Actinomadura spongiicola</name>
    <dbReference type="NCBI Taxonomy" id="2303421"/>
    <lineage>
        <taxon>Bacteria</taxon>
        <taxon>Bacillati</taxon>
        <taxon>Actinomycetota</taxon>
        <taxon>Actinomycetes</taxon>
        <taxon>Streptosporangiales</taxon>
        <taxon>Thermomonosporaceae</taxon>
        <taxon>Actinomadura</taxon>
    </lineage>
</organism>
<gene>
    <name evidence="1" type="ORF">D0T12_00430</name>
</gene>
<evidence type="ECO:0000313" key="1">
    <source>
        <dbReference type="EMBL" id="RFS86796.1"/>
    </source>
</evidence>
<keyword evidence="2" id="KW-1185">Reference proteome</keyword>
<evidence type="ECO:0000313" key="2">
    <source>
        <dbReference type="Proteomes" id="UP000262882"/>
    </source>
</evidence>
<proteinExistence type="predicted"/>
<comment type="caution">
    <text evidence="1">The sequence shown here is derived from an EMBL/GenBank/DDBJ whole genome shotgun (WGS) entry which is preliminary data.</text>
</comment>
<dbReference type="Proteomes" id="UP000262882">
    <property type="component" value="Unassembled WGS sequence"/>
</dbReference>
<reference evidence="1 2" key="1">
    <citation type="submission" date="2018-08" db="EMBL/GenBank/DDBJ databases">
        <title>Actinomadura spongicola sp. nov., isolated from marine sponge Leucetta chagosensis.</title>
        <authorList>
            <person name="Li L."/>
            <person name="Lin H.W."/>
        </authorList>
    </citation>
    <scope>NUCLEOTIDE SEQUENCE [LARGE SCALE GENOMIC DNA]</scope>
    <source>
        <strain evidence="1 2">LHW52907</strain>
    </source>
</reference>
<dbReference type="EMBL" id="QVNQ01000001">
    <property type="protein sequence ID" value="RFS86796.1"/>
    <property type="molecule type" value="Genomic_DNA"/>
</dbReference>
<sequence length="80" mass="9166">MVCRMPQTPTSHEAEESKRALQEEFPGWSFIFSSAGRWWAMKDLERDERGRLVKRGAVSDLDADTADELRAELRRVAVVS</sequence>
<dbReference type="AlphaFoldDB" id="A0A372GN23"/>
<accession>A0A372GN23</accession>
<name>A0A372GN23_9ACTN</name>